<dbReference type="PROSITE" id="PS50883">
    <property type="entry name" value="EAL"/>
    <property type="match status" value="1"/>
</dbReference>
<dbReference type="Proteomes" id="UP000050463">
    <property type="component" value="Unassembled WGS sequence"/>
</dbReference>
<accession>A0A1A6LAS6</accession>
<dbReference type="NCBIfam" id="NF008281">
    <property type="entry name" value="PRK11059.1"/>
    <property type="match status" value="1"/>
</dbReference>
<dbReference type="InterPro" id="IPR000160">
    <property type="entry name" value="GGDEF_dom"/>
</dbReference>
<dbReference type="InterPro" id="IPR029787">
    <property type="entry name" value="Nucleotide_cyclase"/>
</dbReference>
<proteinExistence type="predicted"/>
<name>A0A1A6LAS6_VIBSP</name>
<dbReference type="Pfam" id="PF17157">
    <property type="entry name" value="GAPES4"/>
    <property type="match status" value="1"/>
</dbReference>
<reference evidence="1 2" key="1">
    <citation type="submission" date="2015-08" db="EMBL/GenBank/DDBJ databases">
        <title>Draft Genome Sequence of Vibrio splendidus UCD-SED7.</title>
        <authorList>
            <person name="Lee R.D."/>
            <person name="Lang J.M."/>
            <person name="Coil D.A."/>
            <person name="Jospin G."/>
            <person name="Eisen J.A."/>
        </authorList>
    </citation>
    <scope>NUCLEOTIDE SEQUENCE [LARGE SCALE GENOMIC DNA]</scope>
    <source>
        <strain evidence="1 2">UCD-SED7</strain>
    </source>
</reference>
<comment type="caution">
    <text evidence="1">The sequence shown here is derived from an EMBL/GenBank/DDBJ whole genome shotgun (WGS) entry which is preliminary data.</text>
</comment>
<dbReference type="Pfam" id="PF00563">
    <property type="entry name" value="EAL"/>
    <property type="match status" value="1"/>
</dbReference>
<protein>
    <submittedName>
        <fullName evidence="1">Diguanylate phosphodiesterase</fullName>
    </submittedName>
</protein>
<sequence length="671" mass="77035">MRYTPTLKLSTRLVAFVTVIVISAMFILFIGGTLSFKRIGQEYLDHYLVGIVDVVDKEMEDPDAAYSMQRWMPKMLQASNIVEMKLSNQTGIVYRFKDTSPQIDPNRLYERSFILERNEGYRIEFKALPPYIGYSYSMEAMWSITLAVALILFCLARGVRWLKEQLMGSEILEERGRMILAGQVEAHAKGDELEWPYTASEALDVLIEELQDARQERSRFDTFIRTHTFLDKLTGTANRVLFDNKLESALHESGARGGVLLIRIDEWEQVRDANDKQITDGFIIEVGEVLSNIVQRYPDVIFSRYYDADFAVFIPHQGAKDIATLAAQCLRQLDKITPPEPLDSDNWCHIGVTMYTEGERHSQIMDETETALKSAQLERINNWSRYPKQNTNELDRGSVRWRTLLDKALLPENLVIFAQRCYLMPESGQANELHREIFTRIQDPDKGLLKSSRFMPAVEQVGYQAQMDQSVLKVLLKSLKESTQPLNYSVNLNVTPFANKQHFKWFRSELLQLSAQHRSQLAFEFPEGHLIAHLDYMRPVAKMLRGLGCKVVVGQAGRTIVSTHYIKDLKVNYIKLHRSLIKKIDQRHENQLFVRSLIGACGDSPTQVIAVGVETKQEKNTLIELGINGYQGRYFDEEQQIIPLPNQAEKVAKAESVVKVGRRNRWRKSSS</sequence>
<dbReference type="Gene3D" id="3.30.70.270">
    <property type="match status" value="1"/>
</dbReference>
<dbReference type="PANTHER" id="PTHR33121:SF32">
    <property type="entry name" value="RNASE E SPECIFICITY FACTOR CSRD"/>
    <property type="match status" value="1"/>
</dbReference>
<dbReference type="Gene3D" id="3.20.20.450">
    <property type="entry name" value="EAL domain"/>
    <property type="match status" value="1"/>
</dbReference>
<dbReference type="PANTHER" id="PTHR33121">
    <property type="entry name" value="CYCLIC DI-GMP PHOSPHODIESTERASE PDEF"/>
    <property type="match status" value="1"/>
</dbReference>
<dbReference type="SMART" id="SM00267">
    <property type="entry name" value="GGDEF"/>
    <property type="match status" value="1"/>
</dbReference>
<dbReference type="Pfam" id="PF00990">
    <property type="entry name" value="GGDEF"/>
    <property type="match status" value="1"/>
</dbReference>
<dbReference type="SUPFAM" id="SSF141868">
    <property type="entry name" value="EAL domain-like"/>
    <property type="match status" value="1"/>
</dbReference>
<evidence type="ECO:0000313" key="2">
    <source>
        <dbReference type="Proteomes" id="UP000050463"/>
    </source>
</evidence>
<gene>
    <name evidence="1" type="ORF">AN168_17415</name>
</gene>
<dbReference type="RefSeq" id="WP_054547883.1">
    <property type="nucleotide sequence ID" value="NZ_CAWOEE010000001.1"/>
</dbReference>
<dbReference type="AlphaFoldDB" id="A0A1A6LAS6"/>
<dbReference type="PROSITE" id="PS50887">
    <property type="entry name" value="GGDEF"/>
    <property type="match status" value="1"/>
</dbReference>
<dbReference type="InterPro" id="IPR001633">
    <property type="entry name" value="EAL_dom"/>
</dbReference>
<dbReference type="InterPro" id="IPR033423">
    <property type="entry name" value="GAPES4"/>
</dbReference>
<organism evidence="1 2">
    <name type="scientific">Vibrio splendidus</name>
    <dbReference type="NCBI Taxonomy" id="29497"/>
    <lineage>
        <taxon>Bacteria</taxon>
        <taxon>Pseudomonadati</taxon>
        <taxon>Pseudomonadota</taxon>
        <taxon>Gammaproteobacteria</taxon>
        <taxon>Vibrionales</taxon>
        <taxon>Vibrionaceae</taxon>
        <taxon>Vibrio</taxon>
    </lineage>
</organism>
<dbReference type="SUPFAM" id="SSF55073">
    <property type="entry name" value="Nucleotide cyclase"/>
    <property type="match status" value="1"/>
</dbReference>
<dbReference type="OrthoDB" id="5894408at2"/>
<dbReference type="CDD" id="cd01948">
    <property type="entry name" value="EAL"/>
    <property type="match status" value="1"/>
</dbReference>
<dbReference type="InterPro" id="IPR035919">
    <property type="entry name" value="EAL_sf"/>
</dbReference>
<dbReference type="EMBL" id="LIZK01000007">
    <property type="protein sequence ID" value="KPL93332.1"/>
    <property type="molecule type" value="Genomic_DNA"/>
</dbReference>
<dbReference type="GO" id="GO:0071111">
    <property type="term" value="F:cyclic-guanylate-specific phosphodiesterase activity"/>
    <property type="evidence" value="ECO:0007669"/>
    <property type="project" value="InterPro"/>
</dbReference>
<dbReference type="InterPro" id="IPR043128">
    <property type="entry name" value="Rev_trsase/Diguanyl_cyclase"/>
</dbReference>
<dbReference type="SMART" id="SM00052">
    <property type="entry name" value="EAL"/>
    <property type="match status" value="1"/>
</dbReference>
<evidence type="ECO:0000313" key="1">
    <source>
        <dbReference type="EMBL" id="KPL93332.1"/>
    </source>
</evidence>
<dbReference type="InterPro" id="IPR050706">
    <property type="entry name" value="Cyclic-di-GMP_PDE-like"/>
</dbReference>